<dbReference type="PANTHER" id="PTHR34584:SF1">
    <property type="entry name" value="NA(+)_H(+) ANTIPORTER SUBUNIT E1"/>
    <property type="match status" value="1"/>
</dbReference>
<keyword evidence="5 6" id="KW-0472">Membrane</keyword>
<keyword evidence="3 6" id="KW-0812">Transmembrane</keyword>
<dbReference type="Proteomes" id="UP001068021">
    <property type="component" value="Unassembled WGS sequence"/>
</dbReference>
<evidence type="ECO:0000256" key="1">
    <source>
        <dbReference type="ARBA" id="ARBA00004651"/>
    </source>
</evidence>
<dbReference type="Pfam" id="PF01899">
    <property type="entry name" value="MNHE"/>
    <property type="match status" value="1"/>
</dbReference>
<keyword evidence="2" id="KW-1003">Cell membrane</keyword>
<dbReference type="AlphaFoldDB" id="A0A9E5DMU0"/>
<dbReference type="NCBIfam" id="NF004922">
    <property type="entry name" value="PRK06279.1"/>
    <property type="match status" value="1"/>
</dbReference>
<evidence type="ECO:0000256" key="2">
    <source>
        <dbReference type="ARBA" id="ARBA00022475"/>
    </source>
</evidence>
<accession>A0A9E5DMU0</accession>
<evidence type="ECO:0000313" key="7">
    <source>
        <dbReference type="EMBL" id="MCZ3366100.1"/>
    </source>
</evidence>
<dbReference type="Proteomes" id="UP001074446">
    <property type="component" value="Unassembled WGS sequence"/>
</dbReference>
<organism evidence="8">
    <name type="scientific">Methanobacterium veterum</name>
    <dbReference type="NCBI Taxonomy" id="408577"/>
    <lineage>
        <taxon>Archaea</taxon>
        <taxon>Methanobacteriati</taxon>
        <taxon>Methanobacteriota</taxon>
        <taxon>Methanomada group</taxon>
        <taxon>Methanobacteria</taxon>
        <taxon>Methanobacteriales</taxon>
        <taxon>Methanobacteriaceae</taxon>
        <taxon>Methanobacterium</taxon>
    </lineage>
</organism>
<evidence type="ECO:0000256" key="4">
    <source>
        <dbReference type="ARBA" id="ARBA00022989"/>
    </source>
</evidence>
<sequence length="115" mass="13016">MITLFAKRGYSMNIIFKMFYAIAYFIVLIIEIIKATLDVAGRTLNGKVEPEIIEIETELKRPISQVILANSITLTPGTLSIDVDTENCIIKVATIVPRKKEDVIPFEPYIKGWLE</sequence>
<keyword evidence="4 6" id="KW-1133">Transmembrane helix</keyword>
<evidence type="ECO:0000256" key="6">
    <source>
        <dbReference type="SAM" id="Phobius"/>
    </source>
</evidence>
<feature type="transmembrane region" description="Helical" evidence="6">
    <location>
        <begin position="14"/>
        <end position="33"/>
    </location>
</feature>
<reference evidence="8" key="1">
    <citation type="submission" date="2022-12" db="EMBL/GenBank/DDBJ databases">
        <title>Reclassification of two methanogenic archaea species isolated from the Kolyma lowland permafrost.</title>
        <authorList>
            <person name="Trubitsyn V.E."/>
            <person name="Rivkina E.M."/>
            <person name="Shcherbakova V.A."/>
        </authorList>
    </citation>
    <scope>NUCLEOTIDE SEQUENCE</scope>
    <source>
        <strain evidence="7">M2</strain>
        <strain evidence="8">MK4</strain>
    </source>
</reference>
<dbReference type="EMBL" id="JAPVER010000020">
    <property type="protein sequence ID" value="MCZ3366100.1"/>
    <property type="molecule type" value="Genomic_DNA"/>
</dbReference>
<comment type="subcellular location">
    <subcellularLocation>
        <location evidence="1">Cell membrane</location>
        <topology evidence="1">Multi-pass membrane protein</topology>
    </subcellularLocation>
</comment>
<dbReference type="GO" id="GO:0005886">
    <property type="term" value="C:plasma membrane"/>
    <property type="evidence" value="ECO:0007669"/>
    <property type="project" value="UniProtKB-SubCell"/>
</dbReference>
<protein>
    <submittedName>
        <fullName evidence="8">Na+/H+ antiporter subunit E</fullName>
    </submittedName>
</protein>
<comment type="caution">
    <text evidence="8">The sequence shown here is derived from an EMBL/GenBank/DDBJ whole genome shotgun (WGS) entry which is preliminary data.</text>
</comment>
<name>A0A9E5DMU0_9EURY</name>
<proteinExistence type="predicted"/>
<evidence type="ECO:0000313" key="8">
    <source>
        <dbReference type="EMBL" id="MCZ3371672.1"/>
    </source>
</evidence>
<dbReference type="InterPro" id="IPR002758">
    <property type="entry name" value="Cation_antiport_E"/>
</dbReference>
<gene>
    <name evidence="8" type="ORF">O3H35_03410</name>
    <name evidence="7" type="ORF">O3H54_09435</name>
</gene>
<keyword evidence="9" id="KW-1185">Reference proteome</keyword>
<evidence type="ECO:0000256" key="3">
    <source>
        <dbReference type="ARBA" id="ARBA00022692"/>
    </source>
</evidence>
<dbReference type="PANTHER" id="PTHR34584">
    <property type="entry name" value="NA(+)/H(+) ANTIPORTER SUBUNIT E1"/>
    <property type="match status" value="1"/>
</dbReference>
<dbReference type="EMBL" id="JAPVES010000025">
    <property type="protein sequence ID" value="MCZ3371672.1"/>
    <property type="molecule type" value="Genomic_DNA"/>
</dbReference>
<evidence type="ECO:0000256" key="5">
    <source>
        <dbReference type="ARBA" id="ARBA00023136"/>
    </source>
</evidence>
<evidence type="ECO:0000313" key="9">
    <source>
        <dbReference type="Proteomes" id="UP001068021"/>
    </source>
</evidence>
<dbReference type="GO" id="GO:0008324">
    <property type="term" value="F:monoatomic cation transmembrane transporter activity"/>
    <property type="evidence" value="ECO:0007669"/>
    <property type="project" value="InterPro"/>
</dbReference>